<evidence type="ECO:0000313" key="1">
    <source>
        <dbReference type="EMBL" id="MFM0721517.1"/>
    </source>
</evidence>
<evidence type="ECO:0000313" key="2">
    <source>
        <dbReference type="Proteomes" id="UP001629392"/>
    </source>
</evidence>
<comment type="caution">
    <text evidence="1">The sequence shown here is derived from an EMBL/GenBank/DDBJ whole genome shotgun (WGS) entry which is preliminary data.</text>
</comment>
<dbReference type="Proteomes" id="UP001629392">
    <property type="component" value="Unassembled WGS sequence"/>
</dbReference>
<keyword evidence="2" id="KW-1185">Reference proteome</keyword>
<dbReference type="InterPro" id="IPR023393">
    <property type="entry name" value="START-like_dom_sf"/>
</dbReference>
<dbReference type="SUPFAM" id="SSF55961">
    <property type="entry name" value="Bet v1-like"/>
    <property type="match status" value="1"/>
</dbReference>
<dbReference type="RefSeq" id="WP_408157657.1">
    <property type="nucleotide sequence ID" value="NZ_JAQQCL010000046.1"/>
</dbReference>
<accession>A0ABW9ER09</accession>
<proteinExistence type="predicted"/>
<dbReference type="Gene3D" id="3.30.530.20">
    <property type="match status" value="1"/>
</dbReference>
<reference evidence="1 2" key="1">
    <citation type="journal article" date="2024" name="Chem. Sci.">
        <title>Discovery of megapolipeptins by genome mining of a Burkholderiales bacteria collection.</title>
        <authorList>
            <person name="Paulo B.S."/>
            <person name="Recchia M.J.J."/>
            <person name="Lee S."/>
            <person name="Fergusson C.H."/>
            <person name="Romanowski S.B."/>
            <person name="Hernandez A."/>
            <person name="Krull N."/>
            <person name="Liu D.Y."/>
            <person name="Cavanagh H."/>
            <person name="Bos A."/>
            <person name="Gray C.A."/>
            <person name="Murphy B.T."/>
            <person name="Linington R.G."/>
            <person name="Eustaquio A.S."/>
        </authorList>
    </citation>
    <scope>NUCLEOTIDE SEQUENCE [LARGE SCALE GENOMIC DNA]</scope>
    <source>
        <strain evidence="1 2">RL17-350-BIC-E</strain>
    </source>
</reference>
<dbReference type="CDD" id="cd07821">
    <property type="entry name" value="PYR_PYL_RCAR_like"/>
    <property type="match status" value="1"/>
</dbReference>
<name>A0ABW9ER09_9BURK</name>
<dbReference type="Pfam" id="PF10604">
    <property type="entry name" value="Polyketide_cyc2"/>
    <property type="match status" value="1"/>
</dbReference>
<dbReference type="PANTHER" id="PTHR39332">
    <property type="entry name" value="BLL4707 PROTEIN"/>
    <property type="match status" value="1"/>
</dbReference>
<protein>
    <submittedName>
        <fullName evidence="1">SRPBCC family protein</fullName>
    </submittedName>
</protein>
<gene>
    <name evidence="1" type="ORF">PQQ73_35045</name>
</gene>
<dbReference type="InterPro" id="IPR019587">
    <property type="entry name" value="Polyketide_cyclase/dehydratase"/>
</dbReference>
<sequence>MSNTVYISDVINAPIEAVWSIMRDFNGMPSYHPGIIRSEMEAGAQGDSIGGVRRLTLGPDAYVREQLLMLDDLAYAFSYKIIEGTLPVRDYVAGVRLSRVTAGSRTFAEWWADFEVTGGADRVQWIEQIGNNVFGAGFAAVAARLSAA</sequence>
<dbReference type="EMBL" id="JAQQCL010000046">
    <property type="protein sequence ID" value="MFM0721517.1"/>
    <property type="molecule type" value="Genomic_DNA"/>
</dbReference>
<organism evidence="1 2">
    <name type="scientific">Paraburkholderia strydomiana</name>
    <dbReference type="NCBI Taxonomy" id="1245417"/>
    <lineage>
        <taxon>Bacteria</taxon>
        <taxon>Pseudomonadati</taxon>
        <taxon>Pseudomonadota</taxon>
        <taxon>Betaproteobacteria</taxon>
        <taxon>Burkholderiales</taxon>
        <taxon>Burkholderiaceae</taxon>
        <taxon>Paraburkholderia</taxon>
    </lineage>
</organism>
<dbReference type="PANTHER" id="PTHR39332:SF7">
    <property type="entry name" value="SRPBCC FAMILY PROTEIN"/>
    <property type="match status" value="1"/>
</dbReference>